<feature type="region of interest" description="Disordered" evidence="1">
    <location>
        <begin position="91"/>
        <end position="124"/>
    </location>
</feature>
<dbReference type="SUPFAM" id="SSF54928">
    <property type="entry name" value="RNA-binding domain, RBD"/>
    <property type="match status" value="1"/>
</dbReference>
<feature type="region of interest" description="Disordered" evidence="1">
    <location>
        <begin position="228"/>
        <end position="265"/>
    </location>
</feature>
<protein>
    <recommendedName>
        <fullName evidence="4">RRM domain-containing protein</fullName>
    </recommendedName>
</protein>
<name>A0A8H6G524_9LECA</name>
<evidence type="ECO:0000313" key="3">
    <source>
        <dbReference type="Proteomes" id="UP000578531"/>
    </source>
</evidence>
<reference evidence="2 3" key="1">
    <citation type="journal article" date="2020" name="Genomics">
        <title>Complete, high-quality genomes from long-read metagenomic sequencing of two wolf lichen thalli reveals enigmatic genome architecture.</title>
        <authorList>
            <person name="McKenzie S.K."/>
            <person name="Walston R.F."/>
            <person name="Allen J.L."/>
        </authorList>
    </citation>
    <scope>NUCLEOTIDE SEQUENCE [LARGE SCALE GENOMIC DNA]</scope>
    <source>
        <strain evidence="2">WasteWater2</strain>
    </source>
</reference>
<dbReference type="RefSeq" id="XP_037169780.1">
    <property type="nucleotide sequence ID" value="XM_037303133.1"/>
</dbReference>
<keyword evidence="3" id="KW-1185">Reference proteome</keyword>
<accession>A0A8H6G524</accession>
<dbReference type="EMBL" id="JACCJC010000003">
    <property type="protein sequence ID" value="KAF6240521.1"/>
    <property type="molecule type" value="Genomic_DNA"/>
</dbReference>
<feature type="compositionally biased region" description="Polar residues" evidence="1">
    <location>
        <begin position="228"/>
        <end position="240"/>
    </location>
</feature>
<dbReference type="GeneID" id="59282865"/>
<feature type="region of interest" description="Disordered" evidence="1">
    <location>
        <begin position="347"/>
        <end position="384"/>
    </location>
</feature>
<sequence>MRLDVGLPINNVLHKDKAMCPFRNKADAWDAYYKIHHYVWRHEGYETVLQASLYLFDKTTGNMKPLTEFGFDGAIPSTFVSQPVNFVPAGTMHAHPGVRPSGSIQGNRRSANQRGPRSAPGHAFKATLANPYPPSWDFMPPPPAFVSPMADSSVQTGIIPASQLSPGAAGVKSCPRFYGQAPPYLYNSPEIAGTSRSSSISTMSNTLLASCGSSYVALTDDGTTSIPGTPYASHNVSTSSERSHAYPGTPSSSPSQSGPLGISQGTERDQGYKIIIRHVGPGVTPEDLSKLLNKMMPRYVQHKKPKPGEDNKWSVTFSKEAHANTAVERLRGCSECSFQGKKLQVIPDTSGAARRHKGSGAPILGASSSSTARGPTIVDGSLPG</sequence>
<evidence type="ECO:0008006" key="4">
    <source>
        <dbReference type="Google" id="ProtNLM"/>
    </source>
</evidence>
<organism evidence="2 3">
    <name type="scientific">Letharia columbiana</name>
    <dbReference type="NCBI Taxonomy" id="112416"/>
    <lineage>
        <taxon>Eukaryota</taxon>
        <taxon>Fungi</taxon>
        <taxon>Dikarya</taxon>
        <taxon>Ascomycota</taxon>
        <taxon>Pezizomycotina</taxon>
        <taxon>Lecanoromycetes</taxon>
        <taxon>OSLEUM clade</taxon>
        <taxon>Lecanoromycetidae</taxon>
        <taxon>Lecanorales</taxon>
        <taxon>Lecanorineae</taxon>
        <taxon>Parmeliaceae</taxon>
        <taxon>Letharia</taxon>
    </lineage>
</organism>
<proteinExistence type="predicted"/>
<feature type="compositionally biased region" description="Low complexity" evidence="1">
    <location>
        <begin position="247"/>
        <end position="265"/>
    </location>
</feature>
<evidence type="ECO:0000313" key="2">
    <source>
        <dbReference type="EMBL" id="KAF6240521.1"/>
    </source>
</evidence>
<evidence type="ECO:0000256" key="1">
    <source>
        <dbReference type="SAM" id="MobiDB-lite"/>
    </source>
</evidence>
<dbReference type="AlphaFoldDB" id="A0A8H6G524"/>
<dbReference type="Proteomes" id="UP000578531">
    <property type="component" value="Unassembled WGS sequence"/>
</dbReference>
<comment type="caution">
    <text evidence="2">The sequence shown here is derived from an EMBL/GenBank/DDBJ whole genome shotgun (WGS) entry which is preliminary data.</text>
</comment>
<dbReference type="InterPro" id="IPR035979">
    <property type="entry name" value="RBD_domain_sf"/>
</dbReference>
<dbReference type="CDD" id="cd00590">
    <property type="entry name" value="RRM_SF"/>
    <property type="match status" value="1"/>
</dbReference>
<gene>
    <name evidence="2" type="ORF">HO173_001189</name>
</gene>
<dbReference type="GO" id="GO:0003676">
    <property type="term" value="F:nucleic acid binding"/>
    <property type="evidence" value="ECO:0007669"/>
    <property type="project" value="InterPro"/>
</dbReference>
<dbReference type="OrthoDB" id="10354402at2759"/>
<feature type="compositionally biased region" description="Polar residues" evidence="1">
    <location>
        <begin position="102"/>
        <end position="115"/>
    </location>
</feature>